<gene>
    <name evidence="2" type="primary">dsrF</name>
    <name evidence="2" type="ORF">ARTV_1678</name>
</gene>
<dbReference type="Pfam" id="PF02635">
    <property type="entry name" value="DsrE"/>
    <property type="match status" value="1"/>
</dbReference>
<dbReference type="InterPro" id="IPR003787">
    <property type="entry name" value="Sulphur_relay_DsrE/F-like"/>
</dbReference>
<comment type="similarity">
    <text evidence="1">Belongs to the DsrF/TusC family.</text>
</comment>
<proteinExistence type="inferred from homology"/>
<accession>A0A3B0LYU5</accession>
<reference evidence="2" key="1">
    <citation type="submission" date="2018-04" db="EMBL/GenBank/DDBJ databases">
        <authorList>
            <person name="Go L.Y."/>
            <person name="Mitchell J.A."/>
        </authorList>
    </citation>
    <scope>NUCLEOTIDE SEQUENCE</scope>
    <source>
        <strain evidence="2">ARTV</strain>
    </source>
</reference>
<sequence length="131" mass="14574">MSVIAQFNFEINMKKIAFVFMKIPHGTSSGREGLDAVLAASALTEKIGVFFISDGVCQLLVKQNPSKILARDYISTYKLLPLYDINACYICQEDLEARGFSADSSFILPATVIPADRLRRNLADYDVILTF</sequence>
<dbReference type="InterPro" id="IPR017462">
    <property type="entry name" value="Sulphur_relay_TusC/DsrF"/>
</dbReference>
<dbReference type="SUPFAM" id="SSF75169">
    <property type="entry name" value="DsrEFH-like"/>
    <property type="match status" value="1"/>
</dbReference>
<dbReference type="PANTHER" id="PTHR38780">
    <property type="entry name" value="PROTEIN TUSC"/>
    <property type="match status" value="1"/>
</dbReference>
<dbReference type="EMBL" id="UFQR01000006">
    <property type="protein sequence ID" value="SSW95655.1"/>
    <property type="molecule type" value="Genomic_DNA"/>
</dbReference>
<organism evidence="2">
    <name type="scientific">Arsenophonus endosymbiont of Trialeurodes vaporariorum</name>
    <dbReference type="NCBI Taxonomy" id="235567"/>
    <lineage>
        <taxon>Bacteria</taxon>
        <taxon>Pseudomonadati</taxon>
        <taxon>Pseudomonadota</taxon>
        <taxon>Gammaproteobacteria</taxon>
        <taxon>Enterobacterales</taxon>
        <taxon>Morganellaceae</taxon>
        <taxon>Arsenophonus</taxon>
    </lineage>
</organism>
<dbReference type="InterPro" id="IPR027396">
    <property type="entry name" value="DsrEFH-like"/>
</dbReference>
<dbReference type="NCBIfam" id="NF001238">
    <property type="entry name" value="PRK00211.1"/>
    <property type="match status" value="1"/>
</dbReference>
<dbReference type="AlphaFoldDB" id="A0A3B0LYU5"/>
<evidence type="ECO:0000313" key="2">
    <source>
        <dbReference type="EMBL" id="SSW95655.1"/>
    </source>
</evidence>
<evidence type="ECO:0000256" key="1">
    <source>
        <dbReference type="ARBA" id="ARBA00005996"/>
    </source>
</evidence>
<name>A0A3B0LYU5_9GAMM</name>
<dbReference type="Gene3D" id="3.40.1260.10">
    <property type="entry name" value="DsrEFH-like"/>
    <property type="match status" value="1"/>
</dbReference>
<dbReference type="PANTHER" id="PTHR38780:SF1">
    <property type="entry name" value="PROTEIN TUSC"/>
    <property type="match status" value="1"/>
</dbReference>
<protein>
    <submittedName>
        <fullName evidence="2">Intracellular sulfur oxidation protein DsrF</fullName>
    </submittedName>
</protein>
<dbReference type="NCBIfam" id="TIGR03010">
    <property type="entry name" value="sulf_tusC_dsrF"/>
    <property type="match status" value="1"/>
</dbReference>